<dbReference type="GO" id="GO:0005524">
    <property type="term" value="F:ATP binding"/>
    <property type="evidence" value="ECO:0007669"/>
    <property type="project" value="UniProtKB-UniRule"/>
</dbReference>
<dbReference type="GO" id="GO:0004672">
    <property type="term" value="F:protein kinase activity"/>
    <property type="evidence" value="ECO:0007669"/>
    <property type="project" value="InterPro"/>
</dbReference>
<comment type="similarity">
    <text evidence="5">Belongs to the protein kinase superfamily. Ser/Thr protein kinase family. GCN2 subfamily.</text>
</comment>
<feature type="compositionally biased region" description="Basic and acidic residues" evidence="6">
    <location>
        <begin position="61"/>
        <end position="73"/>
    </location>
</feature>
<keyword evidence="2" id="KW-0547">Nucleotide-binding</keyword>
<dbReference type="Gene3D" id="1.10.510.10">
    <property type="entry name" value="Transferase(Phosphotransferase) domain 1"/>
    <property type="match status" value="1"/>
</dbReference>
<dbReference type="Proteomes" id="UP000094043">
    <property type="component" value="Chromosome 2"/>
</dbReference>
<keyword evidence="4" id="KW-0067">ATP-binding</keyword>
<keyword evidence="3" id="KW-0418">Kinase</keyword>
<evidence type="ECO:0000256" key="4">
    <source>
        <dbReference type="ARBA" id="ARBA00022840"/>
    </source>
</evidence>
<dbReference type="InterPro" id="IPR050339">
    <property type="entry name" value="CC_SR_Kinase"/>
</dbReference>
<evidence type="ECO:0000256" key="1">
    <source>
        <dbReference type="ARBA" id="ARBA00022679"/>
    </source>
</evidence>
<evidence type="ECO:0000313" key="8">
    <source>
        <dbReference type="Proteomes" id="UP000094043"/>
    </source>
</evidence>
<feature type="compositionally biased region" description="Polar residues" evidence="6">
    <location>
        <begin position="593"/>
        <end position="604"/>
    </location>
</feature>
<proteinExistence type="inferred from homology"/>
<dbReference type="Pfam" id="PF00069">
    <property type="entry name" value="Pkinase"/>
    <property type="match status" value="2"/>
</dbReference>
<dbReference type="PROSITE" id="PS00108">
    <property type="entry name" value="PROTEIN_KINASE_ST"/>
    <property type="match status" value="1"/>
</dbReference>
<dbReference type="PROSITE" id="PS50011">
    <property type="entry name" value="PROTEIN_KINASE_DOM"/>
    <property type="match status" value="1"/>
</dbReference>
<accession>A0A1E3IC89</accession>
<dbReference type="InterPro" id="IPR011009">
    <property type="entry name" value="Kinase-like_dom_sf"/>
</dbReference>
<feature type="compositionally biased region" description="Polar residues" evidence="6">
    <location>
        <begin position="21"/>
        <end position="52"/>
    </location>
</feature>
<dbReference type="SMART" id="SM00220">
    <property type="entry name" value="S_TKc"/>
    <property type="match status" value="1"/>
</dbReference>
<feature type="region of interest" description="Disordered" evidence="6">
    <location>
        <begin position="21"/>
        <end position="183"/>
    </location>
</feature>
<dbReference type="InterPro" id="IPR008271">
    <property type="entry name" value="Ser/Thr_kinase_AS"/>
</dbReference>
<dbReference type="KEGG" id="cdep:91085536"/>
<protein>
    <submittedName>
        <fullName evidence="7">Uncharacterized protein</fullName>
    </submittedName>
</protein>
<reference evidence="7" key="2">
    <citation type="journal article" date="2022" name="Elife">
        <title>Obligate sexual reproduction of a homothallic fungus closely related to the Cryptococcus pathogenic species complex.</title>
        <authorList>
            <person name="Passer A.R."/>
            <person name="Clancey S.A."/>
            <person name="Shea T."/>
            <person name="David-Palma M."/>
            <person name="Averette A.F."/>
            <person name="Boekhout T."/>
            <person name="Porcel B.M."/>
            <person name="Nowrousian M."/>
            <person name="Cuomo C.A."/>
            <person name="Sun S."/>
            <person name="Heitman J."/>
            <person name="Coelho M.A."/>
        </authorList>
    </citation>
    <scope>NUCLEOTIDE SEQUENCE</scope>
    <source>
        <strain evidence="7">CBS 7841</strain>
    </source>
</reference>
<feature type="region of interest" description="Disordered" evidence="6">
    <location>
        <begin position="589"/>
        <end position="614"/>
    </location>
</feature>
<evidence type="ECO:0000313" key="7">
    <source>
        <dbReference type="EMBL" id="WVN86162.1"/>
    </source>
</evidence>
<keyword evidence="1" id="KW-0808">Transferase</keyword>
<dbReference type="AlphaFoldDB" id="A0A1E3IC89"/>
<feature type="region of interest" description="Disordered" evidence="6">
    <location>
        <begin position="209"/>
        <end position="243"/>
    </location>
</feature>
<sequence length="1157" mass="127199">MNAIDDATLLMNRQIGPFATATGSLSAPESEQSLASTRQFSQVCQPSTSSLQRSHKRVKSTRQEGGSRVKRETSVPVLSRQLSGFSLQRDPLPNMLSHETMPGQTSFSHSPQSSSVSLTTLHASSRRVSPEAVLHKSKSAGPNITGQNGNDHPFNDVSSTRNKEGEMTDYWERRPSPGQSSLGWLSPLRSEGIYLDDRLRGSLRHIHSRRDTDCSASSMEFSGSGTSSVSLLSLGRSSSEQQNRPDIITQWDENTLGADDEPARLSLDVCGQQDKIDAAKMSRSPSISPFLNGVGPKYPIGISTNVLGQTPTETLPMEPSPFMLDSEHELDPQPSFRSAAFFPRLLSKKKSSATLESENGRSAKLADPLEDEMMSDVKDTSHESPFRSKSFWDRTKIKSSKYSCKTSGLGLGIELSLHQSQAESAELAVSVASDSSGEIDLSPSRLPSIRHPSDSFAKSSKRQHLPQPWAISSNKLTRPSLCRCKFVTDSSLPCVSQVSLPTVPTINPLSAKDRLPMKRGITEPNEKPKPRLLSVDTTMRTPQAVPFADVKPSPVVFVSTGLVKKKSRFSGVEIPKFGSEPVVNAKRKKSLANYDSKSENSTQRSPSPISPIKSIRTNIPQASTSATCNTAQSIQQAQRIRGLRKKQSSMFRTSSSISSMDVLKGNGSRSINGVSMSPVTPTKADRRPMTDRITTPSPIRPPVIYPFASSNPVDLDFFSTPLSGRHNRFNTLDAPIAERYRSILAGSPSALPRNSRGPVARASNPMLATNIKSAAPIKTPARGSAYEFSMFEKKGRFRGDDISRLETDFILIKNLGAGAFSQVWKVQEKETGKIYAVKAGRPYTGIKNRLRQLEEIAILRELSLDSHPNVIQFVDSWESHSRLYILTSLADCGDLSSFLSLLSDHGGIREARVWKTLVELSEGIMHIHKHHFLHLDIKPSNILIDREGGLVVADLGMAVVCGDDPHGRILGNMSPALPGQDQQGSFVWDKDETPREDRKTLTMVPSPIMDREVEGDREYLCPEALGEANLIGKAADIFSLGILLLEAALNIVLPSNGDAWVQLRNDNFSDLKGNFVPRSEHLSLTRTSSLLDSSIPVLSDDILQIIKSMMKSNPDERWSVEDVWHFPVVARIREETRAKALVEENEEWLRKILGESL</sequence>
<feature type="compositionally biased region" description="Low complexity" evidence="6">
    <location>
        <begin position="605"/>
        <end position="614"/>
    </location>
</feature>
<dbReference type="SUPFAM" id="SSF56112">
    <property type="entry name" value="Protein kinase-like (PK-like)"/>
    <property type="match status" value="1"/>
</dbReference>
<dbReference type="GO" id="GO:0005634">
    <property type="term" value="C:nucleus"/>
    <property type="evidence" value="ECO:0007669"/>
    <property type="project" value="TreeGrafter"/>
</dbReference>
<dbReference type="RefSeq" id="XP_066066862.1">
    <property type="nucleotide sequence ID" value="XM_066210765.1"/>
</dbReference>
<dbReference type="InterPro" id="IPR000719">
    <property type="entry name" value="Prot_kinase_dom"/>
</dbReference>
<feature type="region of interest" description="Disordered" evidence="6">
    <location>
        <begin position="352"/>
        <end position="385"/>
    </location>
</feature>
<evidence type="ECO:0000256" key="3">
    <source>
        <dbReference type="ARBA" id="ARBA00022777"/>
    </source>
</evidence>
<evidence type="ECO:0000256" key="5">
    <source>
        <dbReference type="ARBA" id="ARBA00037982"/>
    </source>
</evidence>
<dbReference type="GeneID" id="91085536"/>
<dbReference type="Gene3D" id="3.30.200.20">
    <property type="entry name" value="Phosphorylase Kinase, domain 1"/>
    <property type="match status" value="1"/>
</dbReference>
<dbReference type="InterPro" id="IPR017441">
    <property type="entry name" value="Protein_kinase_ATP_BS"/>
</dbReference>
<feature type="compositionally biased region" description="Polar residues" evidence="6">
    <location>
        <begin position="140"/>
        <end position="160"/>
    </location>
</feature>
<reference evidence="7" key="3">
    <citation type="submission" date="2024-01" db="EMBL/GenBank/DDBJ databases">
        <authorList>
            <person name="Coelho M.A."/>
            <person name="David-Palma M."/>
            <person name="Shea T."/>
            <person name="Sun S."/>
            <person name="Cuomo C.A."/>
            <person name="Heitman J."/>
        </authorList>
    </citation>
    <scope>NUCLEOTIDE SEQUENCE</scope>
    <source>
        <strain evidence="7">CBS 7841</strain>
    </source>
</reference>
<feature type="region of interest" description="Disordered" evidence="6">
    <location>
        <begin position="641"/>
        <end position="700"/>
    </location>
</feature>
<keyword evidence="8" id="KW-1185">Reference proteome</keyword>
<evidence type="ECO:0000256" key="2">
    <source>
        <dbReference type="ARBA" id="ARBA00022741"/>
    </source>
</evidence>
<evidence type="ECO:0000256" key="6">
    <source>
        <dbReference type="SAM" id="MobiDB-lite"/>
    </source>
</evidence>
<dbReference type="VEuPathDB" id="FungiDB:L203_04317"/>
<organism evidence="7 8">
    <name type="scientific">Cryptococcus depauperatus CBS 7841</name>
    <dbReference type="NCBI Taxonomy" id="1295531"/>
    <lineage>
        <taxon>Eukaryota</taxon>
        <taxon>Fungi</taxon>
        <taxon>Dikarya</taxon>
        <taxon>Basidiomycota</taxon>
        <taxon>Agaricomycotina</taxon>
        <taxon>Tremellomycetes</taxon>
        <taxon>Tremellales</taxon>
        <taxon>Cryptococcaceae</taxon>
        <taxon>Cryptococcus</taxon>
    </lineage>
</organism>
<dbReference type="OrthoDB" id="5337378at2759"/>
<dbReference type="PROSITE" id="PS00107">
    <property type="entry name" value="PROTEIN_KINASE_ATP"/>
    <property type="match status" value="1"/>
</dbReference>
<dbReference type="EMBL" id="CP143785">
    <property type="protein sequence ID" value="WVN86162.1"/>
    <property type="molecule type" value="Genomic_DNA"/>
</dbReference>
<name>A0A1E3IC89_9TREE</name>
<dbReference type="GO" id="GO:0005737">
    <property type="term" value="C:cytoplasm"/>
    <property type="evidence" value="ECO:0007669"/>
    <property type="project" value="TreeGrafter"/>
</dbReference>
<feature type="compositionally biased region" description="Polar residues" evidence="6">
    <location>
        <begin position="667"/>
        <end position="680"/>
    </location>
</feature>
<reference evidence="7" key="1">
    <citation type="submission" date="2016-06" db="EMBL/GenBank/DDBJ databases">
        <authorList>
            <person name="Cuomo C."/>
            <person name="Litvintseva A."/>
            <person name="Heitman J."/>
            <person name="Chen Y."/>
            <person name="Sun S."/>
            <person name="Springer D."/>
            <person name="Dromer F."/>
            <person name="Young S."/>
            <person name="Zeng Q."/>
            <person name="Chapman S."/>
            <person name="Gujja S."/>
            <person name="Saif S."/>
            <person name="Birren B."/>
        </authorList>
    </citation>
    <scope>NUCLEOTIDE SEQUENCE</scope>
    <source>
        <strain evidence="7">CBS 7841</strain>
    </source>
</reference>
<feature type="region of interest" description="Disordered" evidence="6">
    <location>
        <begin position="440"/>
        <end position="470"/>
    </location>
</feature>
<feature type="compositionally biased region" description="Polar residues" evidence="6">
    <location>
        <begin position="118"/>
        <end position="127"/>
    </location>
</feature>
<feature type="compositionally biased region" description="Basic and acidic residues" evidence="6">
    <location>
        <begin position="375"/>
        <end position="385"/>
    </location>
</feature>
<dbReference type="PANTHER" id="PTHR11042">
    <property type="entry name" value="EUKARYOTIC TRANSLATION INITIATION FACTOR 2-ALPHA KINASE EIF2-ALPHA KINASE -RELATED"/>
    <property type="match status" value="1"/>
</dbReference>
<dbReference type="PANTHER" id="PTHR11042:SF189">
    <property type="entry name" value="PROTEIN KINASE DOMAIN-CONTAINING PROTEIN"/>
    <property type="match status" value="1"/>
</dbReference>
<feature type="compositionally biased region" description="Low complexity" evidence="6">
    <location>
        <begin position="648"/>
        <end position="659"/>
    </location>
</feature>
<feature type="compositionally biased region" description="Low complexity" evidence="6">
    <location>
        <begin position="106"/>
        <end position="117"/>
    </location>
</feature>
<feature type="compositionally biased region" description="Basic and acidic residues" evidence="6">
    <location>
        <begin position="161"/>
        <end position="175"/>
    </location>
</feature>
<feature type="compositionally biased region" description="Low complexity" evidence="6">
    <location>
        <begin position="215"/>
        <end position="239"/>
    </location>
</feature>
<gene>
    <name evidence="7" type="ORF">L203_101323</name>
</gene>